<dbReference type="Gene3D" id="3.40.50.300">
    <property type="entry name" value="P-loop containing nucleotide triphosphate hydrolases"/>
    <property type="match status" value="1"/>
</dbReference>
<sequence>MDTTNNMSGGCNQILPNATKAIQNVFLQNGPSKIPMFTPDTPEDDNQVLNMYYYSYSKPDQPDHEILRQNYLDLYDERLREYRLMFICGEEGVGLTTSLRQFAQQHPENCVSYFYNGLDLTSIDPEIIECSLVKQLTWYVSEGSNRESWTVAPKVKNLYQLVLRKINRTKKPLFFVFDGFDKIPPSKTEGVKRLLEDVLWAKGKYLFSGSPEAVKNIFPDGISWPYTQGDLLRFSEAEVNQYFRGMDPSLADGDLKQLYDITRGNAHRMEIVSSRYIEKNRLTDLLNSSATSDSDLYAEDCQTLFANASQTIIDFFSLLAYAEFPVRREMIPSFIGVNSDEADKLIRKNTDFVRLTNDGIVCFRSEGFHRYLRRKLESHQRDIELKIIGVLSGKEYNMEYSSVIPSIYKSLNQTENLINYLNPDNLREIFLHKQSQASLNEQCDFGYEACEEQLKDHLPTAFRFALNKTFSREIEKNELWDYEVEALLSVGKYDQAMLFADNVYLKEERLKYYLLIAGKKEELKMKSSDFDALKESIDQLVNEIDFENIPEKALELAKLLLGVDYEAAINIVDKVALKHKKEVNTDRLYSIFSLIQQVDDPEENIARRDLVTKKITDENLRKFTRAAQGLLADADVETFLSSLDNLNSNSQKLQLLRYWLPQNENKQGIGKAVLTAIKLMVNTSDRDMPRAKILNEICSSMHCMSEEEMKEALPYIDGMGESIKFPTFDYVDVELTIIEALQAKLPEKAIDRLGNLYFYIDELQDQGIRLTCFAKMLGKYDQLGDRNKIEKEVISTVDLQQMIIDGIKALLSETAYHLMVVEGPLTALVVNYPTMVDEMISCMNTRERQSRAYSFAATQYLLQVEDEHIDPDYFFELLGKADESGIDNVRPLLLLTDILAHSRKLNNEKLRPSLKKNFPYIEKVEYSEVRCQMLMRVYIWAKKSQDDEEFLNRVKTKILQAWKSIDVDWHKLTIGYYLAKSFAPLSKEDANKMIDRCSSIKKDCFLSTSSCEDTFYQSLDLYLHSLCQLVELKLDDDALLNQFSSDIDHLLSNCEKIRLWGIIAMQYSLVGNDRMFQEITEKYIPGDLESLPIDERKFTVFTIAPVLYRQNSERLFTLLDRFDAYFRNKCLARLAAFIVRKQVFDEGYDLKPAAYELSKADYSNLLSILSHSTDDDTYYQIINIICQSLHKTYQKRPLSTDIKRSVLRRARDIVNEKLPTRNGIQHNGYKIVCLAALQHAEKSFSSRDRKGWETQIQTVGNTADQAFLYFDIAPFFANHKDVRDVIDLGIKKTEELHFSFDRIARLDMAIDECRENNLGALGRDVAKKALSSLTLESDFDEQRHLIDTIYQYKPELATELVEGMDQDPARSLYKNKLLRHISSKKRIDSAKKDTKLINTLNPKEQKRFFESLLESLTDGTGQIISIEQAFFITLPFIFTGNISDTNDAVLYLLKIIGEKERQSRNQKGMLLNLHEIIRNNLRLVLSLAAGTKERIASIDGMMCVRHNEPEGYIPIGEYEKAEQYLLEWYRKSGGMELTIIDPYFNPSGLVLIKKLTDENTNLRIRILTHLGKNKKEDYDFEWHHVSGGIQTPVHIDFVSYEDKPEDCPLHDRYWICSDEEKDRRCGITLPSIGTLGRKESSITPIQESLISEILLRQTRYSFEVEKTEGGRCLAFDHLELE</sequence>
<organism evidence="1 2">
    <name type="scientific">Segatella cerevisiae</name>
    <dbReference type="NCBI Taxonomy" id="2053716"/>
    <lineage>
        <taxon>Bacteria</taxon>
        <taxon>Pseudomonadati</taxon>
        <taxon>Bacteroidota</taxon>
        <taxon>Bacteroidia</taxon>
        <taxon>Bacteroidales</taxon>
        <taxon>Prevotellaceae</taxon>
        <taxon>Segatella</taxon>
    </lineage>
</organism>
<keyword evidence="1" id="KW-0547">Nucleotide-binding</keyword>
<dbReference type="InterPro" id="IPR027417">
    <property type="entry name" value="P-loop_NTPase"/>
</dbReference>
<keyword evidence="1" id="KW-0067">ATP-binding</keyword>
<dbReference type="SUPFAM" id="SSF52540">
    <property type="entry name" value="P-loop containing nucleoside triphosphate hydrolases"/>
    <property type="match status" value="1"/>
</dbReference>
<comment type="caution">
    <text evidence="1">The sequence shown here is derived from an EMBL/GenBank/DDBJ whole genome shotgun (WGS) entry which is preliminary data.</text>
</comment>
<reference evidence="1 2" key="1">
    <citation type="submission" date="2022-06" db="EMBL/GenBank/DDBJ databases">
        <title>A taxonomic note on the genus Prevotella: Description of four novel genera and emended description of the genera Hallella and Xylanibacter.</title>
        <authorList>
            <person name="Hitch T.C.A."/>
        </authorList>
    </citation>
    <scope>NUCLEOTIDE SEQUENCE [LARGE SCALE GENOMIC DNA]</scope>
    <source>
        <strain evidence="1 2">DSM 100619</strain>
    </source>
</reference>
<accession>A0ABT1BWE8</accession>
<gene>
    <name evidence="1" type="ORF">NG821_01710</name>
</gene>
<dbReference type="EMBL" id="JAMXLY010000004">
    <property type="protein sequence ID" value="MCO6024573.1"/>
    <property type="molecule type" value="Genomic_DNA"/>
</dbReference>
<evidence type="ECO:0000313" key="2">
    <source>
        <dbReference type="Proteomes" id="UP001204015"/>
    </source>
</evidence>
<proteinExistence type="predicted"/>
<protein>
    <submittedName>
        <fullName evidence="1">ATP-binding protein</fullName>
    </submittedName>
</protein>
<name>A0ABT1BWE8_9BACT</name>
<keyword evidence="2" id="KW-1185">Reference proteome</keyword>
<dbReference type="Proteomes" id="UP001204015">
    <property type="component" value="Unassembled WGS sequence"/>
</dbReference>
<dbReference type="RefSeq" id="WP_252759937.1">
    <property type="nucleotide sequence ID" value="NZ_JAMXLY010000004.1"/>
</dbReference>
<evidence type="ECO:0000313" key="1">
    <source>
        <dbReference type="EMBL" id="MCO6024573.1"/>
    </source>
</evidence>
<dbReference type="GO" id="GO:0005524">
    <property type="term" value="F:ATP binding"/>
    <property type="evidence" value="ECO:0007669"/>
    <property type="project" value="UniProtKB-KW"/>
</dbReference>